<protein>
    <submittedName>
        <fullName evidence="5">VWA domain-containing protein</fullName>
    </submittedName>
</protein>
<dbReference type="InterPro" id="IPR002035">
    <property type="entry name" value="VWF_A"/>
</dbReference>
<keyword evidence="8" id="KW-1185">Reference proteome</keyword>
<dbReference type="PANTHER" id="PTHR10579">
    <property type="entry name" value="CALCIUM-ACTIVATED CHLORIDE CHANNEL REGULATOR"/>
    <property type="match status" value="1"/>
</dbReference>
<dbReference type="PANTHER" id="PTHR10579:SF43">
    <property type="entry name" value="ZINC FINGER (C3HC4-TYPE RING FINGER) FAMILY PROTEIN"/>
    <property type="match status" value="1"/>
</dbReference>
<dbReference type="EMBL" id="CP073708">
    <property type="protein sequence ID" value="QUO41432.1"/>
    <property type="molecule type" value="Genomic_DNA"/>
</dbReference>
<gene>
    <name evidence="5" type="ORF">JD108_21440</name>
    <name evidence="6" type="ORF">KDJ56_21375</name>
</gene>
<evidence type="ECO:0000313" key="7">
    <source>
        <dbReference type="Proteomes" id="UP000595847"/>
    </source>
</evidence>
<dbReference type="SUPFAM" id="SSF53300">
    <property type="entry name" value="vWA-like"/>
    <property type="match status" value="1"/>
</dbReference>
<dbReference type="Pfam" id="PF00092">
    <property type="entry name" value="VWA"/>
    <property type="match status" value="1"/>
</dbReference>
<dbReference type="PROSITE" id="PS50234">
    <property type="entry name" value="VWFA"/>
    <property type="match status" value="1"/>
</dbReference>
<feature type="compositionally biased region" description="Low complexity" evidence="1">
    <location>
        <begin position="440"/>
        <end position="450"/>
    </location>
</feature>
<evidence type="ECO:0000313" key="6">
    <source>
        <dbReference type="EMBL" id="QUO41432.1"/>
    </source>
</evidence>
<dbReference type="InterPro" id="IPR051266">
    <property type="entry name" value="CLCR"/>
</dbReference>
<dbReference type="Gene3D" id="3.40.50.410">
    <property type="entry name" value="von Willebrand factor, type A domain"/>
    <property type="match status" value="1"/>
</dbReference>
<evidence type="ECO:0000259" key="4">
    <source>
        <dbReference type="PROSITE" id="PS50234"/>
    </source>
</evidence>
<feature type="chain" id="PRO_5039060374" evidence="3">
    <location>
        <begin position="31"/>
        <end position="597"/>
    </location>
</feature>
<reference evidence="6" key="2">
    <citation type="submission" date="2021-04" db="EMBL/GenBank/DDBJ databases">
        <title>Brevibacillus composti FJAT-54423, complete genome.</title>
        <authorList>
            <person name="Tang R."/>
        </authorList>
    </citation>
    <scope>NUCLEOTIDE SEQUENCE</scope>
    <source>
        <strain evidence="6">FJAT-54424</strain>
    </source>
</reference>
<dbReference type="RefSeq" id="WP_198827931.1">
    <property type="nucleotide sequence ID" value="NZ_CP066308.1"/>
</dbReference>
<evidence type="ECO:0000256" key="2">
    <source>
        <dbReference type="SAM" id="Phobius"/>
    </source>
</evidence>
<evidence type="ECO:0000313" key="8">
    <source>
        <dbReference type="Proteomes" id="UP000677234"/>
    </source>
</evidence>
<feature type="transmembrane region" description="Helical" evidence="2">
    <location>
        <begin position="459"/>
        <end position="480"/>
    </location>
</feature>
<dbReference type="Proteomes" id="UP000595847">
    <property type="component" value="Chromosome"/>
</dbReference>
<reference evidence="5 7" key="1">
    <citation type="submission" date="2020-12" db="EMBL/GenBank/DDBJ databases">
        <title>strain FJAT-54423T represents a novel species of the genus Brevibacillus.</title>
        <authorList>
            <person name="Tang R."/>
        </authorList>
    </citation>
    <scope>NUCLEOTIDE SEQUENCE [LARGE SCALE GENOMIC DNA]</scope>
    <source>
        <strain evidence="5 7">FJAT-54423</strain>
    </source>
</reference>
<dbReference type="Proteomes" id="UP000677234">
    <property type="component" value="Chromosome"/>
</dbReference>
<feature type="signal peptide" evidence="3">
    <location>
        <begin position="1"/>
        <end position="30"/>
    </location>
</feature>
<accession>A0A7T5EKK2</accession>
<evidence type="ECO:0000313" key="5">
    <source>
        <dbReference type="EMBL" id="QQE74350.1"/>
    </source>
</evidence>
<name>A0A7T5EKK2_9BACL</name>
<organism evidence="5 7">
    <name type="scientific">Brevibacillus composti</name>
    <dbReference type="NCBI Taxonomy" id="2796470"/>
    <lineage>
        <taxon>Bacteria</taxon>
        <taxon>Bacillati</taxon>
        <taxon>Bacillota</taxon>
        <taxon>Bacilli</taxon>
        <taxon>Bacillales</taxon>
        <taxon>Paenibacillaceae</taxon>
        <taxon>Brevibacillus</taxon>
    </lineage>
</organism>
<keyword evidence="2" id="KW-1133">Transmembrane helix</keyword>
<keyword evidence="2" id="KW-0812">Transmembrane</keyword>
<dbReference type="SMART" id="SM00327">
    <property type="entry name" value="VWA"/>
    <property type="match status" value="1"/>
</dbReference>
<feature type="region of interest" description="Disordered" evidence="1">
    <location>
        <begin position="433"/>
        <end position="452"/>
    </location>
</feature>
<proteinExistence type="predicted"/>
<evidence type="ECO:0000256" key="3">
    <source>
        <dbReference type="SAM" id="SignalP"/>
    </source>
</evidence>
<dbReference type="AlphaFoldDB" id="A0A7T5EKK2"/>
<dbReference type="KEGG" id="bcop:JD108_21440"/>
<dbReference type="EMBL" id="CP066308">
    <property type="protein sequence ID" value="QQE74350.1"/>
    <property type="molecule type" value="Genomic_DNA"/>
</dbReference>
<keyword evidence="2" id="KW-0472">Membrane</keyword>
<dbReference type="CDD" id="cd00198">
    <property type="entry name" value="vWFA"/>
    <property type="match status" value="1"/>
</dbReference>
<dbReference type="InterPro" id="IPR036465">
    <property type="entry name" value="vWFA_dom_sf"/>
</dbReference>
<feature type="domain" description="VWFA" evidence="4">
    <location>
        <begin position="40"/>
        <end position="225"/>
    </location>
</feature>
<keyword evidence="3" id="KW-0732">Signal</keyword>
<sequence length="597" mass="64610">MIRLPALFRYILCLILLLGMFMSGETAAFAQTASGADKMDAVLVVDVSNSMSQSDKNGVSLEAMKMFVDMTSAQGNKIGVVAYTDKIEREKALMGVNAEQDKKDIKAFIDSLQKGAYTDIAVGVSEAIKILEDGHDPAHSPIIVLLADGNNYLNPATGRTQQKSDQDLDEAVKKAKAKGYPVYTIGLNADGQLNRTPLQQIAAETGGLFFETSTADKLPQILSEIFANHSKVKVVPLKNFTSNGQFQEVPLSIPNSSVLEANISITSGQAVELKLIDPSGKEAAIPSADILLSRSRAYTMVKMIQPAQGEWKLQVKGADRDKIAMNLIFNYDVLLEMEPIAAQPYKKGDIIPIKAALVTAGQQAVSPDLYKKMKAKLIVRELGSQQTSELELANTGSGFEGSFTVPDAKQYELKVKAEETSFYRETKPVTIDASQGAGGSASQPPAGAPAAEDDRPFPWLPVIIGTAGLILVAAGALALLSAWKKANKGFTGQIAIEIVDEDTGEKSHPQYKKLNAFKGKVKLHQLLQLAPEFQETDKVLFFPGKNDTLVLENRSGCRVEKAGRVLDASKGRELKKNDRIKISLTSVNKSVYVDYIV</sequence>
<evidence type="ECO:0000256" key="1">
    <source>
        <dbReference type="SAM" id="MobiDB-lite"/>
    </source>
</evidence>